<sequence>MRNRIWKLVVCLSLVVTLTGCKQSMGTEQVKDDLIEQSKVEKKETNGSNTENNVEKTEEEETYMNSKLNAQKEVDYSFQDVSVHDPSVIEVDGTYYVFGSHLAGAKSEDLINWELLSSGVNKTNTIIPDAPDELEEALTWGQTDTLWAPDVIQLADGRFYMYYCACRGDAPISALGIAVADQVEGPYEDLGIILKSGMEADTPSENGDTYDSTIHPNAVDPCVFFDKENRLWMVYGSYSGGIYILELNPETGFPLEKGYGKKLLGENHLRIEGPYIMYSKETDYYYMFLSYGGLDATGGYNIRVSRSKNPDGPYYDAAGNDMTLCKGPAGSFFDDTAAAQYGTKILGNIHFNYIEGETGKLRNGYVSPGHNSAIYDEKTNRYFLIFHTRFENRGEGHQVRVHQMYLNEDGWFVVSPYRYIGESIGSYTKEDVVGPYKYINQMQDISSIMKKSTEIWLNADYTISGRVTGTWELKKDNQIEITIKGESYKGIVTKQWDEYGKKNVMVFTALSEKGISILGSGIYALPENSK</sequence>
<dbReference type="PANTHER" id="PTHR43301:SF3">
    <property type="entry name" value="ARABINAN ENDO-1,5-ALPHA-L-ARABINOSIDASE A-RELATED"/>
    <property type="match status" value="1"/>
</dbReference>
<dbReference type="Gene3D" id="2.115.10.20">
    <property type="entry name" value="Glycosyl hydrolase domain, family 43"/>
    <property type="match status" value="1"/>
</dbReference>
<dbReference type="STRING" id="1120996.SAMN02746066_03689"/>
<dbReference type="InterPro" id="IPR050727">
    <property type="entry name" value="GH43_arabinanases"/>
</dbReference>
<gene>
    <name evidence="11" type="ORF">SAMN02746066_03689</name>
</gene>
<feature type="site" description="Important for catalytic activity, responsible for pKa modulation of the active site Glu and correct orientation of both the proton donor and substrate" evidence="6">
    <location>
        <position position="220"/>
    </location>
</feature>
<name>A0A1M7MBC7_9FIRM</name>
<feature type="domain" description="Extracellular endo-alpha-(1-&gt;5)-L-arabinanase C-terminal" evidence="10">
    <location>
        <begin position="416"/>
        <end position="519"/>
    </location>
</feature>
<proteinExistence type="inferred from homology"/>
<evidence type="ECO:0000256" key="9">
    <source>
        <dbReference type="SAM" id="SignalP"/>
    </source>
</evidence>
<reference evidence="11 12" key="1">
    <citation type="submission" date="2016-11" db="EMBL/GenBank/DDBJ databases">
        <authorList>
            <person name="Jaros S."/>
            <person name="Januszkiewicz K."/>
            <person name="Wedrychowicz H."/>
        </authorList>
    </citation>
    <scope>NUCLEOTIDE SEQUENCE [LARGE SCALE GENOMIC DNA]</scope>
    <source>
        <strain evidence="11 12">DSM 15930</strain>
    </source>
</reference>
<dbReference type="PANTHER" id="PTHR43301">
    <property type="entry name" value="ARABINAN ENDO-1,5-ALPHA-L-ARABINOSIDASE"/>
    <property type="match status" value="1"/>
</dbReference>
<evidence type="ECO:0000256" key="6">
    <source>
        <dbReference type="PIRSR" id="PIRSR606710-2"/>
    </source>
</evidence>
<organism evidence="11 12">
    <name type="scientific">Anaerosporobacter mobilis DSM 15930</name>
    <dbReference type="NCBI Taxonomy" id="1120996"/>
    <lineage>
        <taxon>Bacteria</taxon>
        <taxon>Bacillati</taxon>
        <taxon>Bacillota</taxon>
        <taxon>Clostridia</taxon>
        <taxon>Lachnospirales</taxon>
        <taxon>Lachnospiraceae</taxon>
        <taxon>Anaerosporobacter</taxon>
    </lineage>
</organism>
<feature type="region of interest" description="Disordered" evidence="8">
    <location>
        <begin position="39"/>
        <end position="60"/>
    </location>
</feature>
<dbReference type="AlphaFoldDB" id="A0A1M7MBC7"/>
<evidence type="ECO:0000256" key="8">
    <source>
        <dbReference type="SAM" id="MobiDB-lite"/>
    </source>
</evidence>
<feature type="chain" id="PRO_5038675431" evidence="9">
    <location>
        <begin position="23"/>
        <end position="530"/>
    </location>
</feature>
<accession>A0A1M7MBC7</accession>
<protein>
    <submittedName>
        <fullName evidence="11">Arabinan endo-1,5-alpha-L-arabinosidase</fullName>
    </submittedName>
</protein>
<keyword evidence="3 7" id="KW-0378">Hydrolase</keyword>
<dbReference type="InterPro" id="IPR023296">
    <property type="entry name" value="Glyco_hydro_beta-prop_sf"/>
</dbReference>
<evidence type="ECO:0000259" key="10">
    <source>
        <dbReference type="Pfam" id="PF16369"/>
    </source>
</evidence>
<feature type="active site" description="Proton acceptor" evidence="5">
    <location>
        <position position="85"/>
    </location>
</feature>
<keyword evidence="9" id="KW-0732">Signal</keyword>
<dbReference type="InterPro" id="IPR032291">
    <property type="entry name" value="Abn2_C"/>
</dbReference>
<dbReference type="Pfam" id="PF16369">
    <property type="entry name" value="GH43_C"/>
    <property type="match status" value="1"/>
</dbReference>
<keyword evidence="12" id="KW-1185">Reference proteome</keyword>
<dbReference type="Pfam" id="PF04616">
    <property type="entry name" value="Glyco_hydro_43"/>
    <property type="match status" value="1"/>
</dbReference>
<dbReference type="EMBL" id="FRCP01000020">
    <property type="protein sequence ID" value="SHM87577.1"/>
    <property type="molecule type" value="Genomic_DNA"/>
</dbReference>
<dbReference type="Proteomes" id="UP000184038">
    <property type="component" value="Unassembled WGS sequence"/>
</dbReference>
<dbReference type="PROSITE" id="PS51257">
    <property type="entry name" value="PROKAR_LIPOPROTEIN"/>
    <property type="match status" value="1"/>
</dbReference>
<dbReference type="CDD" id="cd18832">
    <property type="entry name" value="GH43_GsAbnA-like"/>
    <property type="match status" value="1"/>
</dbReference>
<comment type="similarity">
    <text evidence="2 7">Belongs to the glycosyl hydrolase 43 family.</text>
</comment>
<evidence type="ECO:0000256" key="3">
    <source>
        <dbReference type="ARBA" id="ARBA00022801"/>
    </source>
</evidence>
<feature type="active site" description="Proton donor" evidence="5">
    <location>
        <position position="272"/>
    </location>
</feature>
<dbReference type="GO" id="GO:0004553">
    <property type="term" value="F:hydrolase activity, hydrolyzing O-glycosyl compounds"/>
    <property type="evidence" value="ECO:0007669"/>
    <property type="project" value="InterPro"/>
</dbReference>
<evidence type="ECO:0000313" key="12">
    <source>
        <dbReference type="Proteomes" id="UP000184038"/>
    </source>
</evidence>
<evidence type="ECO:0000256" key="2">
    <source>
        <dbReference type="ARBA" id="ARBA00009865"/>
    </source>
</evidence>
<evidence type="ECO:0000256" key="7">
    <source>
        <dbReference type="RuleBase" id="RU361187"/>
    </source>
</evidence>
<dbReference type="SUPFAM" id="SSF75005">
    <property type="entry name" value="Arabinanase/levansucrase/invertase"/>
    <property type="match status" value="1"/>
</dbReference>
<keyword evidence="4 7" id="KW-0326">Glycosidase</keyword>
<evidence type="ECO:0000313" key="11">
    <source>
        <dbReference type="EMBL" id="SHM87577.1"/>
    </source>
</evidence>
<dbReference type="GO" id="GO:0005975">
    <property type="term" value="P:carbohydrate metabolic process"/>
    <property type="evidence" value="ECO:0007669"/>
    <property type="project" value="InterPro"/>
</dbReference>
<evidence type="ECO:0000256" key="5">
    <source>
        <dbReference type="PIRSR" id="PIRSR606710-1"/>
    </source>
</evidence>
<evidence type="ECO:0000256" key="1">
    <source>
        <dbReference type="ARBA" id="ARBA00004834"/>
    </source>
</evidence>
<feature type="signal peptide" evidence="9">
    <location>
        <begin position="1"/>
        <end position="22"/>
    </location>
</feature>
<dbReference type="RefSeq" id="WP_073290033.1">
    <property type="nucleotide sequence ID" value="NZ_FRCP01000020.1"/>
</dbReference>
<dbReference type="Gene3D" id="2.40.128.10">
    <property type="match status" value="1"/>
</dbReference>
<evidence type="ECO:0000256" key="4">
    <source>
        <dbReference type="ARBA" id="ARBA00023295"/>
    </source>
</evidence>
<dbReference type="InterPro" id="IPR006710">
    <property type="entry name" value="Glyco_hydro_43"/>
</dbReference>
<comment type="pathway">
    <text evidence="1">Glycan metabolism; L-arabinan degradation.</text>
</comment>